<dbReference type="EMBL" id="VGLS01000448">
    <property type="protein sequence ID" value="MBM3224972.1"/>
    <property type="molecule type" value="Genomic_DNA"/>
</dbReference>
<name>A0A937W1M2_UNCTE</name>
<evidence type="ECO:0000313" key="1">
    <source>
        <dbReference type="EMBL" id="MBM3224972.1"/>
    </source>
</evidence>
<dbReference type="GO" id="GO:0008233">
    <property type="term" value="F:peptidase activity"/>
    <property type="evidence" value="ECO:0007669"/>
    <property type="project" value="UniProtKB-KW"/>
</dbReference>
<comment type="caution">
    <text evidence="1">The sequence shown here is derived from an EMBL/GenBank/DDBJ whole genome shotgun (WGS) entry which is preliminary data.</text>
</comment>
<dbReference type="Proteomes" id="UP000712673">
    <property type="component" value="Unassembled WGS sequence"/>
</dbReference>
<dbReference type="GO" id="GO:0006508">
    <property type="term" value="P:proteolysis"/>
    <property type="evidence" value="ECO:0007669"/>
    <property type="project" value="UniProtKB-KW"/>
</dbReference>
<evidence type="ECO:0000313" key="2">
    <source>
        <dbReference type="Proteomes" id="UP000712673"/>
    </source>
</evidence>
<accession>A0A937W1M2</accession>
<reference evidence="1" key="1">
    <citation type="submission" date="2019-03" db="EMBL/GenBank/DDBJ databases">
        <title>Lake Tanganyika Metagenome-Assembled Genomes (MAGs).</title>
        <authorList>
            <person name="Tran P."/>
        </authorList>
    </citation>
    <scope>NUCLEOTIDE SEQUENCE</scope>
    <source>
        <strain evidence="1">K_DeepCast_65m_m2_066</strain>
    </source>
</reference>
<keyword evidence="1" id="KW-0645">Protease</keyword>
<keyword evidence="1" id="KW-0378">Hydrolase</keyword>
<organism evidence="1 2">
    <name type="scientific">Tectimicrobiota bacterium</name>
    <dbReference type="NCBI Taxonomy" id="2528274"/>
    <lineage>
        <taxon>Bacteria</taxon>
        <taxon>Pseudomonadati</taxon>
        <taxon>Nitrospinota/Tectimicrobiota group</taxon>
        <taxon>Candidatus Tectimicrobiota</taxon>
    </lineage>
</organism>
<protein>
    <submittedName>
        <fullName evidence="1">Clan AA aspartic protease</fullName>
    </submittedName>
</protein>
<gene>
    <name evidence="1" type="ORF">FJZ47_14375</name>
</gene>
<dbReference type="Pfam" id="PF13975">
    <property type="entry name" value="gag-asp_proteas"/>
    <property type="match status" value="1"/>
</dbReference>
<proteinExistence type="predicted"/>
<sequence>MGQVPVRVMLTNYREAILARLGQCPAEQVHHYETEALVDTGAFQSVLPPEMAERLGLMPLRRTEARFVNDQVQEGDISEVFTVEIMGRQAHEDAMIVGSHVLLGVMVLEKMDLMVDARRERLVPNLGTWERPEFLV</sequence>
<dbReference type="Gene3D" id="2.40.70.10">
    <property type="entry name" value="Acid Proteases"/>
    <property type="match status" value="1"/>
</dbReference>
<dbReference type="SUPFAM" id="SSF50630">
    <property type="entry name" value="Acid proteases"/>
    <property type="match status" value="1"/>
</dbReference>
<dbReference type="InterPro" id="IPR021109">
    <property type="entry name" value="Peptidase_aspartic_dom_sf"/>
</dbReference>
<dbReference type="AlphaFoldDB" id="A0A937W1M2"/>